<evidence type="ECO:0000256" key="5">
    <source>
        <dbReference type="ARBA" id="ARBA00012452"/>
    </source>
</evidence>
<dbReference type="STRING" id="7574.A0A1S3I2N9"/>
<comment type="similarity">
    <text evidence="3">Belongs to the GST superfamily. Mu family.</text>
</comment>
<dbReference type="Gene3D" id="1.20.1050.130">
    <property type="match status" value="1"/>
</dbReference>
<dbReference type="InterPro" id="IPR036249">
    <property type="entry name" value="Thioredoxin-like_sf"/>
</dbReference>
<dbReference type="Proteomes" id="UP000085678">
    <property type="component" value="Unplaced"/>
</dbReference>
<comment type="subunit">
    <text evidence="4">Homodimer.</text>
</comment>
<proteinExistence type="inferred from homology"/>
<dbReference type="PROSITE" id="PS50404">
    <property type="entry name" value="GST_NTER"/>
    <property type="match status" value="1"/>
</dbReference>
<evidence type="ECO:0000256" key="1">
    <source>
        <dbReference type="ARBA" id="ARBA00002446"/>
    </source>
</evidence>
<evidence type="ECO:0000256" key="7">
    <source>
        <dbReference type="ARBA" id="ARBA00047960"/>
    </source>
</evidence>
<organism evidence="10 11">
    <name type="scientific">Lingula anatina</name>
    <name type="common">Brachiopod</name>
    <name type="synonym">Lingula unguis</name>
    <dbReference type="NCBI Taxonomy" id="7574"/>
    <lineage>
        <taxon>Eukaryota</taxon>
        <taxon>Metazoa</taxon>
        <taxon>Spiralia</taxon>
        <taxon>Lophotrochozoa</taxon>
        <taxon>Brachiopoda</taxon>
        <taxon>Linguliformea</taxon>
        <taxon>Lingulata</taxon>
        <taxon>Lingulida</taxon>
        <taxon>Linguloidea</taxon>
        <taxon>Lingulidae</taxon>
        <taxon>Lingula</taxon>
    </lineage>
</organism>
<keyword evidence="6" id="KW-0808">Transferase</keyword>
<dbReference type="Pfam" id="PF14497">
    <property type="entry name" value="GST_C_3"/>
    <property type="match status" value="1"/>
</dbReference>
<dbReference type="InterPro" id="IPR050213">
    <property type="entry name" value="GST_superfamily"/>
</dbReference>
<evidence type="ECO:0000256" key="3">
    <source>
        <dbReference type="ARBA" id="ARBA00005861"/>
    </source>
</evidence>
<dbReference type="AlphaFoldDB" id="A0A1S3I2N9"/>
<evidence type="ECO:0000256" key="4">
    <source>
        <dbReference type="ARBA" id="ARBA00011738"/>
    </source>
</evidence>
<dbReference type="FunFam" id="1.20.1050.10:FF:000003">
    <property type="entry name" value="Glutathione S-transferase 2"/>
    <property type="match status" value="1"/>
</dbReference>
<keyword evidence="10" id="KW-1185">Reference proteome</keyword>
<dbReference type="KEGG" id="lak:106160119"/>
<dbReference type="InterPro" id="IPR010987">
    <property type="entry name" value="Glutathione-S-Trfase_C-like"/>
</dbReference>
<dbReference type="GO" id="GO:0004364">
    <property type="term" value="F:glutathione transferase activity"/>
    <property type="evidence" value="ECO:0007669"/>
    <property type="project" value="UniProtKB-EC"/>
</dbReference>
<dbReference type="SFLD" id="SFLDS00019">
    <property type="entry name" value="Glutathione_Transferase_(cytos"/>
    <property type="match status" value="1"/>
</dbReference>
<dbReference type="SFLD" id="SFLDG00363">
    <property type="entry name" value="AMPS_(cytGST):_Alpha-__Mu-__Pi"/>
    <property type="match status" value="1"/>
</dbReference>
<dbReference type="PANTHER" id="PTHR11571">
    <property type="entry name" value="GLUTATHIONE S-TRANSFERASE"/>
    <property type="match status" value="1"/>
</dbReference>
<comment type="catalytic activity">
    <reaction evidence="7">
        <text>RX + glutathione = an S-substituted glutathione + a halide anion + H(+)</text>
        <dbReference type="Rhea" id="RHEA:16437"/>
        <dbReference type="ChEBI" id="CHEBI:15378"/>
        <dbReference type="ChEBI" id="CHEBI:16042"/>
        <dbReference type="ChEBI" id="CHEBI:17792"/>
        <dbReference type="ChEBI" id="CHEBI:57925"/>
        <dbReference type="ChEBI" id="CHEBI:90779"/>
        <dbReference type="EC" id="2.5.1.18"/>
    </reaction>
</comment>
<evidence type="ECO:0000256" key="2">
    <source>
        <dbReference type="ARBA" id="ARBA00003701"/>
    </source>
</evidence>
<accession>A0A1S3I2N9</accession>
<dbReference type="PROSITE" id="PS50405">
    <property type="entry name" value="GST_CTER"/>
    <property type="match status" value="1"/>
</dbReference>
<dbReference type="InterPro" id="IPR004046">
    <property type="entry name" value="GST_C"/>
</dbReference>
<dbReference type="SUPFAM" id="SSF47616">
    <property type="entry name" value="GST C-terminal domain-like"/>
    <property type="match status" value="1"/>
</dbReference>
<gene>
    <name evidence="11" type="primary">LOC106160119</name>
</gene>
<name>A0A1S3I2N9_LINAN</name>
<dbReference type="SUPFAM" id="SSF52833">
    <property type="entry name" value="Thioredoxin-like"/>
    <property type="match status" value="1"/>
</dbReference>
<dbReference type="InterPro" id="IPR040079">
    <property type="entry name" value="Glutathione_S-Trfase"/>
</dbReference>
<dbReference type="GeneID" id="106160119"/>
<dbReference type="OrthoDB" id="4951845at2759"/>
<dbReference type="RefSeq" id="XP_013392091.1">
    <property type="nucleotide sequence ID" value="XM_013536637.1"/>
</dbReference>
<evidence type="ECO:0000313" key="10">
    <source>
        <dbReference type="Proteomes" id="UP000085678"/>
    </source>
</evidence>
<dbReference type="GO" id="GO:0006749">
    <property type="term" value="P:glutathione metabolic process"/>
    <property type="evidence" value="ECO:0007669"/>
    <property type="project" value="TreeGrafter"/>
</dbReference>
<comment type="function">
    <text evidence="1">GST isoenzymes appear to play a central role in the parasite detoxification system. Other functions are also suspected including a role in increasing the solubility of haematin in the parasite gut.</text>
</comment>
<dbReference type="EC" id="2.5.1.18" evidence="5"/>
<evidence type="ECO:0000259" key="9">
    <source>
        <dbReference type="PROSITE" id="PS50405"/>
    </source>
</evidence>
<dbReference type="PANTHER" id="PTHR11571:SF222">
    <property type="entry name" value="GLUTATHIONE TRANSFERASE"/>
    <property type="match status" value="1"/>
</dbReference>
<dbReference type="InterPro" id="IPR036282">
    <property type="entry name" value="Glutathione-S-Trfase_C_sf"/>
</dbReference>
<dbReference type="SFLD" id="SFLDG01205">
    <property type="entry name" value="AMPS.1"/>
    <property type="match status" value="1"/>
</dbReference>
<dbReference type="InterPro" id="IPR004045">
    <property type="entry name" value="Glutathione_S-Trfase_N"/>
</dbReference>
<dbReference type="InParanoid" id="A0A1S3I2N9"/>
<reference evidence="11" key="1">
    <citation type="submission" date="2025-08" db="UniProtKB">
        <authorList>
            <consortium name="RefSeq"/>
        </authorList>
    </citation>
    <scope>IDENTIFICATION</scope>
    <source>
        <tissue evidence="11">Gonads</tissue>
    </source>
</reference>
<evidence type="ECO:0000313" key="11">
    <source>
        <dbReference type="RefSeq" id="XP_013392091.1"/>
    </source>
</evidence>
<feature type="domain" description="GST C-terminal" evidence="9">
    <location>
        <begin position="65"/>
        <end position="188"/>
    </location>
</feature>
<comment type="function">
    <text evidence="2">Conjugation of reduced glutathione to a wide number of exogenous and endogenous hydrophobic electrophiles.</text>
</comment>
<evidence type="ECO:0000256" key="6">
    <source>
        <dbReference type="ARBA" id="ARBA00022679"/>
    </source>
</evidence>
<sequence length="197" mass="22978">MPALLGYWNIRRLAQPIRLMLAYAGEEVEERRYQIPYYKDGDTIIVQSRAIMMHLARKHNLCGSTEAERIRADVIASQFYDTFKSFTQVCLATYVYKIDYKTKKEEFLKSLPDTLKSYSDFLGDNPWVGGNNITYADFNVYEMLDWFKMFSPGCLVKFPNLIAYCKNFEALPAIKKYMASAQFLKTPVWTPYADWNA</sequence>
<protein>
    <recommendedName>
        <fullName evidence="5">glutathione transferase</fullName>
        <ecNumber evidence="5">2.5.1.18</ecNumber>
    </recommendedName>
</protein>
<feature type="domain" description="GST N-terminal" evidence="8">
    <location>
        <begin position="1"/>
        <end position="63"/>
    </location>
</feature>
<evidence type="ECO:0000259" key="8">
    <source>
        <dbReference type="PROSITE" id="PS50404"/>
    </source>
</evidence>